<dbReference type="Pfam" id="PF12974">
    <property type="entry name" value="Phosphonate-bd"/>
    <property type="match status" value="1"/>
</dbReference>
<dbReference type="PANTHER" id="PTHR35841:SF1">
    <property type="entry name" value="PHOSPHONATES-BINDING PERIPLASMIC PROTEIN"/>
    <property type="match status" value="1"/>
</dbReference>
<dbReference type="RefSeq" id="WP_099614284.1">
    <property type="nucleotide sequence ID" value="NZ_KZ319370.1"/>
</dbReference>
<accession>A0A2G1UL58</accession>
<gene>
    <name evidence="2" type="ORF">CLH61_08425</name>
</gene>
<evidence type="ECO:0000313" key="2">
    <source>
        <dbReference type="EMBL" id="PHQ15159.1"/>
    </source>
</evidence>
<evidence type="ECO:0000256" key="1">
    <source>
        <dbReference type="SAM" id="SignalP"/>
    </source>
</evidence>
<organism evidence="2 3">
    <name type="scientific">Marinobacter profundi</name>
    <dbReference type="NCBI Taxonomy" id="2666256"/>
    <lineage>
        <taxon>Bacteria</taxon>
        <taxon>Pseudomonadati</taxon>
        <taxon>Pseudomonadota</taxon>
        <taxon>Gammaproteobacteria</taxon>
        <taxon>Pseudomonadales</taxon>
        <taxon>Marinobacteraceae</taxon>
        <taxon>Marinobacter</taxon>
    </lineage>
</organism>
<dbReference type="Gene3D" id="3.40.190.10">
    <property type="entry name" value="Periplasmic binding protein-like II"/>
    <property type="match status" value="2"/>
</dbReference>
<feature type="signal peptide" evidence="1">
    <location>
        <begin position="1"/>
        <end position="22"/>
    </location>
</feature>
<keyword evidence="3" id="KW-1185">Reference proteome</keyword>
<reference evidence="2 3" key="1">
    <citation type="submission" date="2017-09" db="EMBL/GenBank/DDBJ databases">
        <title>The draft genome sequences of Marinobacter sp. PWS21.</title>
        <authorList>
            <person name="Cao J."/>
        </authorList>
    </citation>
    <scope>NUCLEOTIDE SEQUENCE [LARGE SCALE GENOMIC DNA]</scope>
    <source>
        <strain evidence="2 3">PWS21</strain>
    </source>
</reference>
<proteinExistence type="predicted"/>
<dbReference type="Proteomes" id="UP000231409">
    <property type="component" value="Unassembled WGS sequence"/>
</dbReference>
<feature type="chain" id="PRO_5013753532" evidence="1">
    <location>
        <begin position="23"/>
        <end position="276"/>
    </location>
</feature>
<evidence type="ECO:0000313" key="3">
    <source>
        <dbReference type="Proteomes" id="UP000231409"/>
    </source>
</evidence>
<dbReference type="AlphaFoldDB" id="A0A2G1UL58"/>
<name>A0A2G1UL58_9GAMM</name>
<dbReference type="PANTHER" id="PTHR35841">
    <property type="entry name" value="PHOSPHONATES-BINDING PERIPLASMIC PROTEIN"/>
    <property type="match status" value="1"/>
</dbReference>
<sequence length="276" mass="30046">MANLLIRSVLMLLALLAAPLQAATLTFGVVPQESAGRLAEQWTPLMRLLSAELGVPVRFATAPDIPTFERRVLEGQYDIVYMNPYHYVEFSSSPGYRAIAREGDKRIHGIVVVAESNPATGLEALEGQTVAFPAPAAFAATLLVRAELERLGVRYTPQFVGSHESVYLNVAKGFAVAGGGIERTYHRALKTGLEGVRVLWRSKGYTPHAFAVHPDVEPEWGRRLQQLLVALGQNEDGRALLERLNVSPIVPAADSDWDDVRGLGLDLITTPGEDAL</sequence>
<dbReference type="EMBL" id="NTFH01000007">
    <property type="protein sequence ID" value="PHQ15159.1"/>
    <property type="molecule type" value="Genomic_DNA"/>
</dbReference>
<dbReference type="SUPFAM" id="SSF53850">
    <property type="entry name" value="Periplasmic binding protein-like II"/>
    <property type="match status" value="1"/>
</dbReference>
<comment type="caution">
    <text evidence="2">The sequence shown here is derived from an EMBL/GenBank/DDBJ whole genome shotgun (WGS) entry which is preliminary data.</text>
</comment>
<protein>
    <submittedName>
        <fullName evidence="2">Phosphate ABC transporter substrate-binding protein</fullName>
    </submittedName>
</protein>
<keyword evidence="1" id="KW-0732">Signal</keyword>